<feature type="domain" description="Casparian strip membrane protein" evidence="11">
    <location>
        <begin position="47"/>
        <end position="195"/>
    </location>
</feature>
<evidence type="ECO:0000259" key="11">
    <source>
        <dbReference type="Pfam" id="PF04535"/>
    </source>
</evidence>
<keyword evidence="8" id="KW-0961">Cell wall biogenesis/degradation</keyword>
<comment type="function">
    <text evidence="9">Regulates membrane-cell wall junctions and localized cell wall deposition. Required for establishment of the Casparian strip membrane domain (CSD) and the subsequent formation of Casparian strips, a cell wall modification of the root endodermis that determines an apoplastic barrier between the intraorganismal apoplasm and the extraorganismal apoplasm and prevents lateral diffusion.</text>
</comment>
<dbReference type="EMBL" id="JAYMYQ010000004">
    <property type="protein sequence ID" value="KAK7338406.1"/>
    <property type="molecule type" value="Genomic_DNA"/>
</dbReference>
<dbReference type="InterPro" id="IPR044173">
    <property type="entry name" value="CASPL"/>
</dbReference>
<gene>
    <name evidence="12" type="ORF">VNO77_19013</name>
</gene>
<dbReference type="GO" id="GO:0071555">
    <property type="term" value="P:cell wall organization"/>
    <property type="evidence" value="ECO:0007669"/>
    <property type="project" value="UniProtKB-KW"/>
</dbReference>
<feature type="transmembrane region" description="Helical" evidence="10">
    <location>
        <begin position="132"/>
        <end position="159"/>
    </location>
</feature>
<evidence type="ECO:0000256" key="6">
    <source>
        <dbReference type="ARBA" id="ARBA00022989"/>
    </source>
</evidence>
<evidence type="ECO:0000313" key="13">
    <source>
        <dbReference type="Proteomes" id="UP001367508"/>
    </source>
</evidence>
<keyword evidence="4 10" id="KW-1003">Cell membrane</keyword>
<evidence type="ECO:0000256" key="7">
    <source>
        <dbReference type="ARBA" id="ARBA00023136"/>
    </source>
</evidence>
<keyword evidence="6 10" id="KW-1133">Transmembrane helix</keyword>
<dbReference type="AlphaFoldDB" id="A0AAN9QKZ2"/>
<dbReference type="PANTHER" id="PTHR36488:SF11">
    <property type="entry name" value="CASP-LIKE PROTEIN"/>
    <property type="match status" value="1"/>
</dbReference>
<accession>A0AAN9QKZ2</accession>
<keyword evidence="5 10" id="KW-0812">Transmembrane</keyword>
<dbReference type="InterPro" id="IPR006702">
    <property type="entry name" value="CASP_dom"/>
</dbReference>
<comment type="caution">
    <text evidence="12">The sequence shown here is derived from an EMBL/GenBank/DDBJ whole genome shotgun (WGS) entry which is preliminary data.</text>
</comment>
<feature type="transmembrane region" description="Helical" evidence="10">
    <location>
        <begin position="185"/>
        <end position="207"/>
    </location>
</feature>
<name>A0AAN9QKZ2_CANGL</name>
<sequence>MMESEKNGEVGAVRKEKGKGVTWAVPVSEDSISTKSAVSSSFPRWKKGIAITDFVLRLGAIGAAMGSAVTMGTNEEQLPFFTQFLQFHAQWNQFPMFGFFVIANGVISGYAILSLPFSYACIVRPKAVAPRLLLVTFDTVMTGLITAAASAAAAIVYLGHNGSEEPNWMAFCSGFKNFCQAASQAVVTSFIASLFMISLVSLSPFALKPI</sequence>
<evidence type="ECO:0000256" key="1">
    <source>
        <dbReference type="ARBA" id="ARBA00004651"/>
    </source>
</evidence>
<dbReference type="Pfam" id="PF04535">
    <property type="entry name" value="CASP_dom"/>
    <property type="match status" value="1"/>
</dbReference>
<dbReference type="PANTHER" id="PTHR36488">
    <property type="entry name" value="CASP-LIKE PROTEIN 1U1"/>
    <property type="match status" value="1"/>
</dbReference>
<reference evidence="12 13" key="1">
    <citation type="submission" date="2024-01" db="EMBL/GenBank/DDBJ databases">
        <title>The genomes of 5 underutilized Papilionoideae crops provide insights into root nodulation and disease resistanc.</title>
        <authorList>
            <person name="Jiang F."/>
        </authorList>
    </citation>
    <scope>NUCLEOTIDE SEQUENCE [LARGE SCALE GENOMIC DNA]</scope>
    <source>
        <strain evidence="12">LVBAO_FW01</strain>
        <tissue evidence="12">Leaves</tissue>
    </source>
</reference>
<organism evidence="12 13">
    <name type="scientific">Canavalia gladiata</name>
    <name type="common">Sword bean</name>
    <name type="synonym">Dolichos gladiatus</name>
    <dbReference type="NCBI Taxonomy" id="3824"/>
    <lineage>
        <taxon>Eukaryota</taxon>
        <taxon>Viridiplantae</taxon>
        <taxon>Streptophyta</taxon>
        <taxon>Embryophyta</taxon>
        <taxon>Tracheophyta</taxon>
        <taxon>Spermatophyta</taxon>
        <taxon>Magnoliopsida</taxon>
        <taxon>eudicotyledons</taxon>
        <taxon>Gunneridae</taxon>
        <taxon>Pentapetalae</taxon>
        <taxon>rosids</taxon>
        <taxon>fabids</taxon>
        <taxon>Fabales</taxon>
        <taxon>Fabaceae</taxon>
        <taxon>Papilionoideae</taxon>
        <taxon>50 kb inversion clade</taxon>
        <taxon>NPAAA clade</taxon>
        <taxon>indigoferoid/millettioid clade</taxon>
        <taxon>Phaseoleae</taxon>
        <taxon>Canavalia</taxon>
    </lineage>
</organism>
<evidence type="ECO:0000256" key="8">
    <source>
        <dbReference type="ARBA" id="ARBA00023316"/>
    </source>
</evidence>
<evidence type="ECO:0000256" key="9">
    <source>
        <dbReference type="ARBA" id="ARBA00025302"/>
    </source>
</evidence>
<evidence type="ECO:0000256" key="5">
    <source>
        <dbReference type="ARBA" id="ARBA00022692"/>
    </source>
</evidence>
<feature type="transmembrane region" description="Helical" evidence="10">
    <location>
        <begin position="94"/>
        <end position="120"/>
    </location>
</feature>
<comment type="subunit">
    <text evidence="3 10">Homodimer and heterodimers.</text>
</comment>
<keyword evidence="7 10" id="KW-0472">Membrane</keyword>
<comment type="similarity">
    <text evidence="2 10">Belongs to the Casparian strip membrane proteins (CASP) family.</text>
</comment>
<dbReference type="GO" id="GO:0005886">
    <property type="term" value="C:plasma membrane"/>
    <property type="evidence" value="ECO:0007669"/>
    <property type="project" value="UniProtKB-SubCell"/>
</dbReference>
<protein>
    <recommendedName>
        <fullName evidence="10">CASP-like protein</fullName>
    </recommendedName>
</protein>
<comment type="subcellular location">
    <subcellularLocation>
        <location evidence="1 10">Cell membrane</location>
        <topology evidence="1 10">Multi-pass membrane protein</topology>
    </subcellularLocation>
</comment>
<evidence type="ECO:0000256" key="2">
    <source>
        <dbReference type="ARBA" id="ARBA00007651"/>
    </source>
</evidence>
<feature type="transmembrane region" description="Helical" evidence="10">
    <location>
        <begin position="54"/>
        <end position="74"/>
    </location>
</feature>
<keyword evidence="13" id="KW-1185">Reference proteome</keyword>
<evidence type="ECO:0000313" key="12">
    <source>
        <dbReference type="EMBL" id="KAK7338406.1"/>
    </source>
</evidence>
<dbReference type="InterPro" id="IPR006459">
    <property type="entry name" value="CASP/CASPL"/>
</dbReference>
<dbReference type="Proteomes" id="UP001367508">
    <property type="component" value="Unassembled WGS sequence"/>
</dbReference>
<proteinExistence type="inferred from homology"/>
<evidence type="ECO:0000256" key="3">
    <source>
        <dbReference type="ARBA" id="ARBA00011489"/>
    </source>
</evidence>
<evidence type="ECO:0000256" key="10">
    <source>
        <dbReference type="RuleBase" id="RU361233"/>
    </source>
</evidence>
<evidence type="ECO:0000256" key="4">
    <source>
        <dbReference type="ARBA" id="ARBA00022475"/>
    </source>
</evidence>
<dbReference type="NCBIfam" id="TIGR01569">
    <property type="entry name" value="A_tha_TIGR01569"/>
    <property type="match status" value="1"/>
</dbReference>